<dbReference type="GO" id="GO:0051286">
    <property type="term" value="C:cell tip"/>
    <property type="evidence" value="ECO:0007669"/>
    <property type="project" value="TreeGrafter"/>
</dbReference>
<evidence type="ECO:0000313" key="4">
    <source>
        <dbReference type="EMBL" id="KAF2861505.1"/>
    </source>
</evidence>
<dbReference type="Pfam" id="PF06428">
    <property type="entry name" value="Sec2p"/>
    <property type="match status" value="1"/>
</dbReference>
<dbReference type="Proteomes" id="UP000799421">
    <property type="component" value="Unassembled WGS sequence"/>
</dbReference>
<feature type="compositionally biased region" description="Basic and acidic residues" evidence="2">
    <location>
        <begin position="153"/>
        <end position="164"/>
    </location>
</feature>
<proteinExistence type="predicted"/>
<dbReference type="GO" id="GO:0070319">
    <property type="term" value="C:Golgi to plasma membrane transport vesicle"/>
    <property type="evidence" value="ECO:0007669"/>
    <property type="project" value="TreeGrafter"/>
</dbReference>
<dbReference type="CDD" id="cd21044">
    <property type="entry name" value="Rab11BD_RAB3IP_like"/>
    <property type="match status" value="1"/>
</dbReference>
<dbReference type="Pfam" id="PF25555">
    <property type="entry name" value="RAB3A-like_C"/>
    <property type="match status" value="1"/>
</dbReference>
<dbReference type="Gene3D" id="6.10.140.910">
    <property type="match status" value="1"/>
</dbReference>
<dbReference type="OrthoDB" id="1748564at2759"/>
<gene>
    <name evidence="4" type="ORF">K470DRAFT_200930</name>
</gene>
<feature type="compositionally biased region" description="Basic and acidic residues" evidence="2">
    <location>
        <begin position="72"/>
        <end position="91"/>
    </location>
</feature>
<organism evidence="4 5">
    <name type="scientific">Piedraia hortae CBS 480.64</name>
    <dbReference type="NCBI Taxonomy" id="1314780"/>
    <lineage>
        <taxon>Eukaryota</taxon>
        <taxon>Fungi</taxon>
        <taxon>Dikarya</taxon>
        <taxon>Ascomycota</taxon>
        <taxon>Pezizomycotina</taxon>
        <taxon>Dothideomycetes</taxon>
        <taxon>Dothideomycetidae</taxon>
        <taxon>Capnodiales</taxon>
        <taxon>Piedraiaceae</taxon>
        <taxon>Piedraia</taxon>
    </lineage>
</organism>
<feature type="domain" description="GDP/GTP exchange factor Sec2 N-terminal" evidence="3">
    <location>
        <begin position="30"/>
        <end position="155"/>
    </location>
</feature>
<dbReference type="AlphaFoldDB" id="A0A6A7C3H3"/>
<dbReference type="InterPro" id="IPR009449">
    <property type="entry name" value="Sec2_N"/>
</dbReference>
<feature type="non-terminal residue" evidence="4">
    <location>
        <position position="421"/>
    </location>
</feature>
<dbReference type="EMBL" id="MU005972">
    <property type="protein sequence ID" value="KAF2861505.1"/>
    <property type="molecule type" value="Genomic_DNA"/>
</dbReference>
<dbReference type="PANTHER" id="PTHR14430">
    <property type="entry name" value="RABIN3-RELATED"/>
    <property type="match status" value="1"/>
</dbReference>
<accession>A0A6A7C3H3</accession>
<protein>
    <recommendedName>
        <fullName evidence="3">GDP/GTP exchange factor Sec2 N-terminal domain-containing protein</fullName>
    </recommendedName>
</protein>
<keyword evidence="1" id="KW-0175">Coiled coil</keyword>
<reference evidence="4" key="1">
    <citation type="journal article" date="2020" name="Stud. Mycol.">
        <title>101 Dothideomycetes genomes: a test case for predicting lifestyles and emergence of pathogens.</title>
        <authorList>
            <person name="Haridas S."/>
            <person name="Albert R."/>
            <person name="Binder M."/>
            <person name="Bloem J."/>
            <person name="Labutti K."/>
            <person name="Salamov A."/>
            <person name="Andreopoulos B."/>
            <person name="Baker S."/>
            <person name="Barry K."/>
            <person name="Bills G."/>
            <person name="Bluhm B."/>
            <person name="Cannon C."/>
            <person name="Castanera R."/>
            <person name="Culley D."/>
            <person name="Daum C."/>
            <person name="Ezra D."/>
            <person name="Gonzalez J."/>
            <person name="Henrissat B."/>
            <person name="Kuo A."/>
            <person name="Liang C."/>
            <person name="Lipzen A."/>
            <person name="Lutzoni F."/>
            <person name="Magnuson J."/>
            <person name="Mondo S."/>
            <person name="Nolan M."/>
            <person name="Ohm R."/>
            <person name="Pangilinan J."/>
            <person name="Park H.-J."/>
            <person name="Ramirez L."/>
            <person name="Alfaro M."/>
            <person name="Sun H."/>
            <person name="Tritt A."/>
            <person name="Yoshinaga Y."/>
            <person name="Zwiers L.-H."/>
            <person name="Turgeon B."/>
            <person name="Goodwin S."/>
            <person name="Spatafora J."/>
            <person name="Crous P."/>
            <person name="Grigoriev I."/>
        </authorList>
    </citation>
    <scope>NUCLEOTIDE SEQUENCE</scope>
    <source>
        <strain evidence="4">CBS 480.64</strain>
    </source>
</reference>
<evidence type="ECO:0000313" key="5">
    <source>
        <dbReference type="Proteomes" id="UP000799421"/>
    </source>
</evidence>
<keyword evidence="5" id="KW-1185">Reference proteome</keyword>
<dbReference type="SUPFAM" id="SSF144284">
    <property type="entry name" value="Sec2 N-terminal region"/>
    <property type="match status" value="1"/>
</dbReference>
<dbReference type="CDD" id="cd06503">
    <property type="entry name" value="ATP-synt_Fo_b"/>
    <property type="match status" value="1"/>
</dbReference>
<feature type="region of interest" description="Disordered" evidence="2">
    <location>
        <begin position="228"/>
        <end position="269"/>
    </location>
</feature>
<evidence type="ECO:0000256" key="2">
    <source>
        <dbReference type="SAM" id="MobiDB-lite"/>
    </source>
</evidence>
<name>A0A6A7C3H3_9PEZI</name>
<dbReference type="PANTHER" id="PTHR14430:SF0">
    <property type="entry name" value="SEC2P DOMAIN-CONTAINING PROTEIN"/>
    <property type="match status" value="1"/>
</dbReference>
<dbReference type="InterPro" id="IPR040351">
    <property type="entry name" value="RAB3IL/RAB3IP/Sec2"/>
</dbReference>
<sequence length="421" mass="47019">MDTRTPSPGQDAPADLSAEVATLSTKLVNAINHQTNLDDSLQSTRLELEKTQQELARVRQEATNEVAQLRQELSRERARRDEAERQRKQTEGELENLTTALFEEANTMVAAARKEVEAVERRNGQLRTQLSDTEVLLASQTEQLHGLKGVMEQLERASETERDSSLPATPVRSSAQWDADPSSPLDAPCVDVTSYPPLHFAQFLVPALRFDVAAYHEFEDLLAIGRRSGPHSRHTSGGTPSTSSPSLPGGLSFTTSSSPTPNNPSSVLTPLKDSKFYKRSLEEDIEPTLRLDLAPGLTFLSRRTVLASLLSGSLVVEPFTPQERFYSPVFACALCGEGRKDEVYLRKHRLRTNEDEGAQRYPLCDYCLNRVRVAGDFVGFLRMVRDGHWKAEGEEEQHSAWEECVRLRERMFWARIGGGVV</sequence>
<feature type="compositionally biased region" description="Low complexity" evidence="2">
    <location>
        <begin position="235"/>
        <end position="269"/>
    </location>
</feature>
<dbReference type="GO" id="GO:0006887">
    <property type="term" value="P:exocytosis"/>
    <property type="evidence" value="ECO:0007669"/>
    <property type="project" value="TreeGrafter"/>
</dbReference>
<feature type="region of interest" description="Disordered" evidence="2">
    <location>
        <begin position="153"/>
        <end position="185"/>
    </location>
</feature>
<dbReference type="GO" id="GO:0005085">
    <property type="term" value="F:guanyl-nucleotide exchange factor activity"/>
    <property type="evidence" value="ECO:0007669"/>
    <property type="project" value="InterPro"/>
</dbReference>
<feature type="region of interest" description="Disordered" evidence="2">
    <location>
        <begin position="67"/>
        <end position="93"/>
    </location>
</feature>
<evidence type="ECO:0000259" key="3">
    <source>
        <dbReference type="Pfam" id="PF06428"/>
    </source>
</evidence>
<evidence type="ECO:0000256" key="1">
    <source>
        <dbReference type="ARBA" id="ARBA00023054"/>
    </source>
</evidence>